<reference evidence="3 4" key="1">
    <citation type="journal article" date="2012" name="PLoS ONE">
        <title>Sequence and analysis of the genome of the pathogenic yeast Candida orthopsilosis.</title>
        <authorList>
            <person name="Riccombeni A."/>
            <person name="Vidanes G."/>
            <person name="Proux-Wera E."/>
            <person name="Wolfe K.H."/>
            <person name="Butler G."/>
        </authorList>
    </citation>
    <scope>NUCLEOTIDE SEQUENCE [LARGE SCALE GENOMIC DNA]</scope>
    <source>
        <strain evidence="3 4">Co 90-125</strain>
    </source>
</reference>
<dbReference type="GO" id="GO:0047661">
    <property type="term" value="F:amino-acid racemase activity"/>
    <property type="evidence" value="ECO:0007669"/>
    <property type="project" value="InterPro"/>
</dbReference>
<dbReference type="Pfam" id="PF01177">
    <property type="entry name" value="Asp_Glu_race"/>
    <property type="match status" value="1"/>
</dbReference>
<dbReference type="PANTHER" id="PTHR28047">
    <property type="entry name" value="PROTEIN DCG1"/>
    <property type="match status" value="1"/>
</dbReference>
<evidence type="ECO:0000256" key="1">
    <source>
        <dbReference type="ARBA" id="ARBA00038414"/>
    </source>
</evidence>
<dbReference type="OrthoDB" id="412018at2759"/>
<dbReference type="InterPro" id="IPR053714">
    <property type="entry name" value="Iso_Racemase_Enz_sf"/>
</dbReference>
<dbReference type="PANTHER" id="PTHR28047:SF5">
    <property type="entry name" value="PROTEIN DCG1"/>
    <property type="match status" value="1"/>
</dbReference>
<evidence type="ECO:0000313" key="3">
    <source>
        <dbReference type="EMBL" id="CCG22128.1"/>
    </source>
</evidence>
<dbReference type="InterPro" id="IPR015942">
    <property type="entry name" value="Asp/Glu/hydantoin_racemase"/>
</dbReference>
<name>H8X188_CANO9</name>
<dbReference type="InterPro" id="IPR052186">
    <property type="entry name" value="Hydantoin_racemase-like"/>
</dbReference>
<gene>
    <name evidence="3" type="ORF">CORT_0B04210</name>
</gene>
<sequence length="276" mass="30244">MYLSAPRIPCSGIGGFSKNLFALSIILFFFSITSIKDNIQLPPPTMKILLVNPNSSEKVSRNMRDVLTPPEEVDLETYTAPASAPREITGVETSKTSESIVLNDIRNRNIAEKYDGFIVCCYSDHPLIKSLAALSGKPVIGIMQATLLYALSNPSLQKSFILTSTSGWEPILDQGIIDFLGVDEFPIKKFQKTIGLDIAVTNLANEEEYGKIREKVTHILKSQYKEDSIGCVLLGCAGMAGLNTKLSSDFPGILFVDSVEIALEFLIGLVRFSTIK</sequence>
<dbReference type="eggNOG" id="ENOG502RZ0H">
    <property type="taxonomic scope" value="Eukaryota"/>
</dbReference>
<dbReference type="RefSeq" id="XP_003867565.1">
    <property type="nucleotide sequence ID" value="XM_003867517.1"/>
</dbReference>
<keyword evidence="2" id="KW-1133">Transmembrane helix</keyword>
<dbReference type="KEGG" id="cot:CORT_0B04210"/>
<dbReference type="Proteomes" id="UP000005018">
    <property type="component" value="Chromosome 2"/>
</dbReference>
<keyword evidence="2" id="KW-0472">Membrane</keyword>
<dbReference type="GeneID" id="14538327"/>
<protein>
    <submittedName>
        <fullName evidence="3">Dcg1 protein</fullName>
    </submittedName>
</protein>
<dbReference type="Gene3D" id="3.40.50.12500">
    <property type="match status" value="1"/>
</dbReference>
<accession>H8X188</accession>
<keyword evidence="2" id="KW-0812">Transmembrane</keyword>
<keyword evidence="4" id="KW-1185">Reference proteome</keyword>
<comment type="similarity">
    <text evidence="1">Belongs to the HyuE racemase family.</text>
</comment>
<dbReference type="HOGENOM" id="CLU_053002_1_0_1"/>
<dbReference type="EMBL" id="HE681720">
    <property type="protein sequence ID" value="CCG22128.1"/>
    <property type="molecule type" value="Genomic_DNA"/>
</dbReference>
<organism evidence="3 4">
    <name type="scientific">Candida orthopsilosis (strain 90-125)</name>
    <name type="common">Yeast</name>
    <dbReference type="NCBI Taxonomy" id="1136231"/>
    <lineage>
        <taxon>Eukaryota</taxon>
        <taxon>Fungi</taxon>
        <taxon>Dikarya</taxon>
        <taxon>Ascomycota</taxon>
        <taxon>Saccharomycotina</taxon>
        <taxon>Pichiomycetes</taxon>
        <taxon>Debaryomycetaceae</taxon>
        <taxon>Candida/Lodderomyces clade</taxon>
        <taxon>Candida</taxon>
    </lineage>
</organism>
<evidence type="ECO:0000313" key="4">
    <source>
        <dbReference type="Proteomes" id="UP000005018"/>
    </source>
</evidence>
<evidence type="ECO:0000256" key="2">
    <source>
        <dbReference type="SAM" id="Phobius"/>
    </source>
</evidence>
<proteinExistence type="inferred from homology"/>
<feature type="transmembrane region" description="Helical" evidence="2">
    <location>
        <begin position="20"/>
        <end position="39"/>
    </location>
</feature>
<dbReference type="AlphaFoldDB" id="H8X188"/>